<dbReference type="Pfam" id="PF00586">
    <property type="entry name" value="AIRS"/>
    <property type="match status" value="1"/>
</dbReference>
<dbReference type="GO" id="GO:0005829">
    <property type="term" value="C:cytosol"/>
    <property type="evidence" value="ECO:0007669"/>
    <property type="project" value="TreeGrafter"/>
</dbReference>
<dbReference type="PANTHER" id="PTHR10520:SF12">
    <property type="entry name" value="TRIFUNCTIONAL PURINE BIOSYNTHETIC PROTEIN ADENOSINE-3"/>
    <property type="match status" value="1"/>
</dbReference>
<keyword evidence="5" id="KW-0067">ATP-binding</keyword>
<comment type="pathway">
    <text evidence="1">Purine metabolism; IMP biosynthesis via de novo pathway; 5-amino-1-(5-phospho-D-ribosyl)imidazole from N(2)-formyl-N(1)-(5-phospho-D-ribosyl)glycinamide: step 2/2.</text>
</comment>
<sequence>MGHPLAARGLGQDLVAMIANDLICVGAEPAYMLDYVATASLQDGSRQWLEELLRGVSDACSSIGMRLVGGETAEMPGLFQICGLSGALQGAAEFDIAGFGIGTLPAGSMLPRSDGIAVGDVLIALPSSGLHSNGFSLVRKLLLDRGYSDEDLRSARAPWIKASGGETAAPSIGSVLLTPTALYVNVLRDLLLSSEGSNDAGILGVAHITGGGITGNVPRMWNGDQHGSVVADLDYGSWTLPTLFRWLQEALDMSREEMFSTFNCGVGMVLCVQREKREAILEYFRRRHVKAWQIGCIAEAER</sequence>
<dbReference type="GO" id="GO:0004641">
    <property type="term" value="F:phosphoribosylformylglycinamidine cyclo-ligase activity"/>
    <property type="evidence" value="ECO:0007669"/>
    <property type="project" value="UniProtKB-EC"/>
</dbReference>
<dbReference type="GO" id="GO:0046084">
    <property type="term" value="P:adenine biosynthetic process"/>
    <property type="evidence" value="ECO:0007669"/>
    <property type="project" value="TreeGrafter"/>
</dbReference>
<dbReference type="SUPFAM" id="SSF55326">
    <property type="entry name" value="PurM N-terminal domain-like"/>
    <property type="match status" value="1"/>
</dbReference>
<name>A0A7R9U865_9STRA</name>
<dbReference type="GO" id="GO:0005524">
    <property type="term" value="F:ATP binding"/>
    <property type="evidence" value="ECO:0007669"/>
    <property type="project" value="UniProtKB-KW"/>
</dbReference>
<dbReference type="SUPFAM" id="SSF56042">
    <property type="entry name" value="PurM C-terminal domain-like"/>
    <property type="match status" value="1"/>
</dbReference>
<proteinExistence type="predicted"/>
<evidence type="ECO:0000313" key="8">
    <source>
        <dbReference type="EMBL" id="CAD8257937.1"/>
    </source>
</evidence>
<accession>A0A7R9U865</accession>
<reference evidence="8" key="1">
    <citation type="submission" date="2021-01" db="EMBL/GenBank/DDBJ databases">
        <authorList>
            <person name="Corre E."/>
            <person name="Pelletier E."/>
            <person name="Niang G."/>
            <person name="Scheremetjew M."/>
            <person name="Finn R."/>
            <person name="Kale V."/>
            <person name="Holt S."/>
            <person name="Cochrane G."/>
            <person name="Meng A."/>
            <person name="Brown T."/>
            <person name="Cohen L."/>
        </authorList>
    </citation>
    <scope>NUCLEOTIDE SEQUENCE</scope>
    <source>
        <strain evidence="8">CCMP2078</strain>
    </source>
</reference>
<dbReference type="AlphaFoldDB" id="A0A7R9U865"/>
<keyword evidence="4" id="KW-0547">Nucleotide-binding</keyword>
<feature type="domain" description="PurM-like C-terminal" evidence="7">
    <location>
        <begin position="118"/>
        <end position="299"/>
    </location>
</feature>
<dbReference type="Gene3D" id="3.30.1330.10">
    <property type="entry name" value="PurM-like, N-terminal domain"/>
    <property type="match status" value="1"/>
</dbReference>
<evidence type="ECO:0000256" key="5">
    <source>
        <dbReference type="ARBA" id="ARBA00022840"/>
    </source>
</evidence>
<evidence type="ECO:0000259" key="7">
    <source>
        <dbReference type="Pfam" id="PF02769"/>
    </source>
</evidence>
<dbReference type="PANTHER" id="PTHR10520">
    <property type="entry name" value="TRIFUNCTIONAL PURINE BIOSYNTHETIC PROTEIN ADENOSINE-3-RELATED"/>
    <property type="match status" value="1"/>
</dbReference>
<organism evidence="8">
    <name type="scientific">Pinguiococcus pyrenoidosus</name>
    <dbReference type="NCBI Taxonomy" id="172671"/>
    <lineage>
        <taxon>Eukaryota</taxon>
        <taxon>Sar</taxon>
        <taxon>Stramenopiles</taxon>
        <taxon>Ochrophyta</taxon>
        <taxon>Pinguiophyceae</taxon>
        <taxon>Pinguiochrysidales</taxon>
        <taxon>Pinguiochrysidaceae</taxon>
        <taxon>Pinguiococcus</taxon>
    </lineage>
</organism>
<evidence type="ECO:0000256" key="1">
    <source>
        <dbReference type="ARBA" id="ARBA00004686"/>
    </source>
</evidence>
<dbReference type="Pfam" id="PF02769">
    <property type="entry name" value="AIRS_C"/>
    <property type="match status" value="1"/>
</dbReference>
<evidence type="ECO:0000256" key="2">
    <source>
        <dbReference type="ARBA" id="ARBA00013047"/>
    </source>
</evidence>
<dbReference type="UniPathway" id="UPA00074">
    <property type="reaction ID" value="UER00129"/>
</dbReference>
<evidence type="ECO:0000256" key="3">
    <source>
        <dbReference type="ARBA" id="ARBA00022598"/>
    </source>
</evidence>
<dbReference type="InterPro" id="IPR036921">
    <property type="entry name" value="PurM-like_N_sf"/>
</dbReference>
<dbReference type="GO" id="GO:0006189">
    <property type="term" value="P:'de novo' IMP biosynthetic process"/>
    <property type="evidence" value="ECO:0007669"/>
    <property type="project" value="UniProtKB-UniPathway"/>
</dbReference>
<dbReference type="InterPro" id="IPR016188">
    <property type="entry name" value="PurM-like_N"/>
</dbReference>
<evidence type="ECO:0000259" key="6">
    <source>
        <dbReference type="Pfam" id="PF00586"/>
    </source>
</evidence>
<gene>
    <name evidence="8" type="ORF">PPYR1160_LOCUS7438</name>
</gene>
<keyword evidence="3" id="KW-0436">Ligase</keyword>
<dbReference type="CDD" id="cd02196">
    <property type="entry name" value="PurM"/>
    <property type="match status" value="1"/>
</dbReference>
<feature type="domain" description="PurM-like N-terminal" evidence="6">
    <location>
        <begin position="7"/>
        <end position="76"/>
    </location>
</feature>
<dbReference type="GO" id="GO:0004637">
    <property type="term" value="F:phosphoribosylamine-glycine ligase activity"/>
    <property type="evidence" value="ECO:0007669"/>
    <property type="project" value="TreeGrafter"/>
</dbReference>
<evidence type="ECO:0000256" key="4">
    <source>
        <dbReference type="ARBA" id="ARBA00022741"/>
    </source>
</evidence>
<dbReference type="InterPro" id="IPR010918">
    <property type="entry name" value="PurM-like_C_dom"/>
</dbReference>
<protein>
    <recommendedName>
        <fullName evidence="2">phosphoribosylformylglycinamidine cyclo-ligase</fullName>
        <ecNumber evidence="2">6.3.3.1</ecNumber>
    </recommendedName>
</protein>
<dbReference type="Gene3D" id="3.90.650.10">
    <property type="entry name" value="PurM-like C-terminal domain"/>
    <property type="match status" value="1"/>
</dbReference>
<dbReference type="InterPro" id="IPR036676">
    <property type="entry name" value="PurM-like_C_sf"/>
</dbReference>
<dbReference type="EC" id="6.3.3.1" evidence="2"/>
<dbReference type="EMBL" id="HBEA01009666">
    <property type="protein sequence ID" value="CAD8257937.1"/>
    <property type="molecule type" value="Transcribed_RNA"/>
</dbReference>
<dbReference type="InterPro" id="IPR004733">
    <property type="entry name" value="PurM_cligase"/>
</dbReference>